<dbReference type="PANTHER" id="PTHR40943">
    <property type="entry name" value="CYTOPLASMIC PROTEIN-RELATED"/>
    <property type="match status" value="1"/>
</dbReference>
<dbReference type="InterPro" id="IPR014710">
    <property type="entry name" value="RmlC-like_jellyroll"/>
</dbReference>
<sequence length="122" mass="13454">MSERVEPTITVLSGSKIPVPEAVAKPNSIDGQMESVLMAWISPDEAIETGIWECSPGTFIVHRDGYDEIAQILSGSATITGEDGTVVELKVDSTIVTPEGWRGTWVVHEPIRKMFVIRRFKK</sequence>
<dbReference type="EMBL" id="CAFBQG010000058">
    <property type="protein sequence ID" value="CAB5048035.1"/>
    <property type="molecule type" value="Genomic_DNA"/>
</dbReference>
<dbReference type="PANTHER" id="PTHR40943:SF1">
    <property type="entry name" value="CYTOPLASMIC PROTEIN"/>
    <property type="match status" value="1"/>
</dbReference>
<feature type="domain" description="(S)-ureidoglycine aminohydrolase cupin" evidence="1">
    <location>
        <begin position="42"/>
        <end position="115"/>
    </location>
</feature>
<dbReference type="Gene3D" id="2.60.120.10">
    <property type="entry name" value="Jelly Rolls"/>
    <property type="match status" value="1"/>
</dbReference>
<accession>A0A6J7T3B2</accession>
<dbReference type="AlphaFoldDB" id="A0A6J7T3B2"/>
<dbReference type="Pfam" id="PF05899">
    <property type="entry name" value="Cupin_3"/>
    <property type="match status" value="1"/>
</dbReference>
<dbReference type="SUPFAM" id="SSF51182">
    <property type="entry name" value="RmlC-like cupins"/>
    <property type="match status" value="1"/>
</dbReference>
<gene>
    <name evidence="2" type="ORF">UFOPK4301_00606</name>
</gene>
<organism evidence="2">
    <name type="scientific">freshwater metagenome</name>
    <dbReference type="NCBI Taxonomy" id="449393"/>
    <lineage>
        <taxon>unclassified sequences</taxon>
        <taxon>metagenomes</taxon>
        <taxon>ecological metagenomes</taxon>
    </lineage>
</organism>
<evidence type="ECO:0000259" key="1">
    <source>
        <dbReference type="Pfam" id="PF05899"/>
    </source>
</evidence>
<protein>
    <submittedName>
        <fullName evidence="2">Unannotated protein</fullName>
    </submittedName>
</protein>
<proteinExistence type="predicted"/>
<dbReference type="InterPro" id="IPR011051">
    <property type="entry name" value="RmlC_Cupin_sf"/>
</dbReference>
<reference evidence="2" key="1">
    <citation type="submission" date="2020-05" db="EMBL/GenBank/DDBJ databases">
        <authorList>
            <person name="Chiriac C."/>
            <person name="Salcher M."/>
            <person name="Ghai R."/>
            <person name="Kavagutti S V."/>
        </authorList>
    </citation>
    <scope>NUCLEOTIDE SEQUENCE</scope>
</reference>
<evidence type="ECO:0000313" key="2">
    <source>
        <dbReference type="EMBL" id="CAB5048035.1"/>
    </source>
</evidence>
<name>A0A6J7T3B2_9ZZZZ</name>
<dbReference type="InterPro" id="IPR008579">
    <property type="entry name" value="UGlyAH_Cupin_dom"/>
</dbReference>